<keyword evidence="3" id="KW-1185">Reference proteome</keyword>
<protein>
    <submittedName>
        <fullName evidence="2">Uncharacterized protein</fullName>
    </submittedName>
</protein>
<evidence type="ECO:0000313" key="3">
    <source>
        <dbReference type="Proteomes" id="UP001152795"/>
    </source>
</evidence>
<feature type="compositionally biased region" description="Polar residues" evidence="1">
    <location>
        <begin position="418"/>
        <end position="432"/>
    </location>
</feature>
<evidence type="ECO:0000313" key="2">
    <source>
        <dbReference type="EMBL" id="CAB3990389.1"/>
    </source>
</evidence>
<accession>A0A6S7GL21</accession>
<name>A0A6S7GL21_PARCT</name>
<feature type="compositionally biased region" description="Pro residues" evidence="1">
    <location>
        <begin position="230"/>
        <end position="244"/>
    </location>
</feature>
<dbReference type="Proteomes" id="UP001152795">
    <property type="component" value="Unassembled WGS sequence"/>
</dbReference>
<gene>
    <name evidence="2" type="ORF">PACLA_8A084072</name>
</gene>
<feature type="region of interest" description="Disordered" evidence="1">
    <location>
        <begin position="186"/>
        <end position="433"/>
    </location>
</feature>
<feature type="compositionally biased region" description="Polar residues" evidence="1">
    <location>
        <begin position="195"/>
        <end position="216"/>
    </location>
</feature>
<comment type="caution">
    <text evidence="2">The sequence shown here is derived from an EMBL/GenBank/DDBJ whole genome shotgun (WGS) entry which is preliminary data.</text>
</comment>
<feature type="compositionally biased region" description="Basic residues" evidence="1">
    <location>
        <begin position="388"/>
        <end position="400"/>
    </location>
</feature>
<feature type="compositionally biased region" description="Pro residues" evidence="1">
    <location>
        <begin position="335"/>
        <end position="348"/>
    </location>
</feature>
<feature type="compositionally biased region" description="Polar residues" evidence="1">
    <location>
        <begin position="401"/>
        <end position="411"/>
    </location>
</feature>
<dbReference type="AlphaFoldDB" id="A0A6S7GL21"/>
<feature type="compositionally biased region" description="Low complexity" evidence="1">
    <location>
        <begin position="297"/>
        <end position="308"/>
    </location>
</feature>
<feature type="compositionally biased region" description="Pro residues" evidence="1">
    <location>
        <begin position="309"/>
        <end position="322"/>
    </location>
</feature>
<dbReference type="EMBL" id="CACRXK020001650">
    <property type="protein sequence ID" value="CAB3990389.1"/>
    <property type="molecule type" value="Genomic_DNA"/>
</dbReference>
<reference evidence="2" key="1">
    <citation type="submission" date="2020-04" db="EMBL/GenBank/DDBJ databases">
        <authorList>
            <person name="Alioto T."/>
            <person name="Alioto T."/>
            <person name="Gomez Garrido J."/>
        </authorList>
    </citation>
    <scope>NUCLEOTIDE SEQUENCE</scope>
    <source>
        <strain evidence="2">A484AB</strain>
    </source>
</reference>
<organism evidence="2 3">
    <name type="scientific">Paramuricea clavata</name>
    <name type="common">Red gorgonian</name>
    <name type="synonym">Violescent sea-whip</name>
    <dbReference type="NCBI Taxonomy" id="317549"/>
    <lineage>
        <taxon>Eukaryota</taxon>
        <taxon>Metazoa</taxon>
        <taxon>Cnidaria</taxon>
        <taxon>Anthozoa</taxon>
        <taxon>Octocorallia</taxon>
        <taxon>Malacalcyonacea</taxon>
        <taxon>Plexauridae</taxon>
        <taxon>Paramuricea</taxon>
    </lineage>
</organism>
<feature type="compositionally biased region" description="Polar residues" evidence="1">
    <location>
        <begin position="268"/>
        <end position="285"/>
    </location>
</feature>
<evidence type="ECO:0000256" key="1">
    <source>
        <dbReference type="SAM" id="MobiDB-lite"/>
    </source>
</evidence>
<sequence length="619" mass="68429">MLSYHHPNVSNGLLPIPASPTIKSNNPGDFIKGSLYPIPYQAVIAVEGVKTHELLTWDINVTSQSVKVKMEWSVLDGSTIVKSDSIPKAVVNSISSYNLVQPTWSTSYSSKKFSLKCDWKLLSSTNSPSTYSTYLPNLTPTIKNLSNDSGYMSHINSQSFLNASTPYHTPYPVHSPRHDVYRPRFKQPVFYPGTPSKQVNHVHQVNTPKNSPQHTFQKPPVDHRPSSVGPSPPSSPKSSNPPDPELPHTSSDTVLSTPDPHDPPISEPSLTPNDSLNSHPSQLSHASPPSNPPEPPNTSSENPLSTPDPNYPPIDPHIPEPSPTLNDSPNSHPSHSPPASPQLPPGVPPVTETLHTLPETFPPNSEFTRIEPPESHPPPADPSDGVAKKPKYKKKKKSHQNKNPPISVTPTTLPPPSQIHSQPTCQSSTSKVAENPDTCSAKILSSPHKFVIADCSKDGDIITELTPNTPEFDAQNESFIATPKDLPVNSDDLLATNLIADRMNIMGKCRLCNTDVESFNADFHLLECRKIDQNDIEDLAFEFADITNNSYYEIVNIIYDYCNYVMHDEDVSYLFPKVSIFAKFLNNIELLLDRKASKVFKKKEISGQQMRFNILNYKL</sequence>
<proteinExistence type="predicted"/>